<name>A0ABV0RB03_9TELE</name>
<feature type="compositionally biased region" description="Low complexity" evidence="1">
    <location>
        <begin position="71"/>
        <end position="85"/>
    </location>
</feature>
<gene>
    <name evidence="2" type="ORF">XENOCAPTIV_018994</name>
</gene>
<evidence type="ECO:0000313" key="3">
    <source>
        <dbReference type="Proteomes" id="UP001434883"/>
    </source>
</evidence>
<sequence>MLLRGDAGLDRPPRVAQAPVGQGPADRPHSGNNSNKRRGGQAGDKASFPKQEPVRGSELHQPGLVVWVPEGPRSSASPSPVSCGSRSHRWFHLFDSQETDRWSADRLGNLENSDWAMGSYASYSRPITFLPSTWSSRVVPGDIRENMSSQSLKHRPLMDKWTQVCF</sequence>
<accession>A0ABV0RB03</accession>
<dbReference type="EMBL" id="JAHRIN010037611">
    <property type="protein sequence ID" value="MEQ2204818.1"/>
    <property type="molecule type" value="Genomic_DNA"/>
</dbReference>
<evidence type="ECO:0000313" key="2">
    <source>
        <dbReference type="EMBL" id="MEQ2204818.1"/>
    </source>
</evidence>
<comment type="caution">
    <text evidence="2">The sequence shown here is derived from an EMBL/GenBank/DDBJ whole genome shotgun (WGS) entry which is preliminary data.</text>
</comment>
<organism evidence="2 3">
    <name type="scientific">Xenoophorus captivus</name>
    <dbReference type="NCBI Taxonomy" id="1517983"/>
    <lineage>
        <taxon>Eukaryota</taxon>
        <taxon>Metazoa</taxon>
        <taxon>Chordata</taxon>
        <taxon>Craniata</taxon>
        <taxon>Vertebrata</taxon>
        <taxon>Euteleostomi</taxon>
        <taxon>Actinopterygii</taxon>
        <taxon>Neopterygii</taxon>
        <taxon>Teleostei</taxon>
        <taxon>Neoteleostei</taxon>
        <taxon>Acanthomorphata</taxon>
        <taxon>Ovalentaria</taxon>
        <taxon>Atherinomorphae</taxon>
        <taxon>Cyprinodontiformes</taxon>
        <taxon>Goodeidae</taxon>
        <taxon>Xenoophorus</taxon>
    </lineage>
</organism>
<keyword evidence="3" id="KW-1185">Reference proteome</keyword>
<feature type="region of interest" description="Disordered" evidence="1">
    <location>
        <begin position="1"/>
        <end position="85"/>
    </location>
</feature>
<dbReference type="Proteomes" id="UP001434883">
    <property type="component" value="Unassembled WGS sequence"/>
</dbReference>
<evidence type="ECO:0000256" key="1">
    <source>
        <dbReference type="SAM" id="MobiDB-lite"/>
    </source>
</evidence>
<proteinExistence type="predicted"/>
<protein>
    <submittedName>
        <fullName evidence="2">Uncharacterized protein</fullName>
    </submittedName>
</protein>
<reference evidence="2 3" key="1">
    <citation type="submission" date="2021-06" db="EMBL/GenBank/DDBJ databases">
        <authorList>
            <person name="Palmer J.M."/>
        </authorList>
    </citation>
    <scope>NUCLEOTIDE SEQUENCE [LARGE SCALE GENOMIC DNA]</scope>
    <source>
        <strain evidence="2 3">XC_2019</strain>
        <tissue evidence="2">Muscle</tissue>
    </source>
</reference>